<dbReference type="Pfam" id="PF04650">
    <property type="entry name" value="YSIRK_signal"/>
    <property type="match status" value="1"/>
</dbReference>
<feature type="domain" description="Mucin binding" evidence="4">
    <location>
        <begin position="1109"/>
        <end position="1183"/>
    </location>
</feature>
<evidence type="ECO:0000259" key="5">
    <source>
        <dbReference type="Pfam" id="PF17966"/>
    </source>
</evidence>
<evidence type="ECO:0000256" key="1">
    <source>
        <dbReference type="ARBA" id="ARBA00022729"/>
    </source>
</evidence>
<dbReference type="eggNOG" id="COG3266">
    <property type="taxonomic scope" value="Bacteria"/>
</dbReference>
<feature type="region of interest" description="Disordered" evidence="2">
    <location>
        <begin position="1556"/>
        <end position="1577"/>
    </location>
</feature>
<dbReference type="Proteomes" id="UP000003987">
    <property type="component" value="Unassembled WGS sequence"/>
</dbReference>
<evidence type="ECO:0000259" key="3">
    <source>
        <dbReference type="Pfam" id="PF04650"/>
    </source>
</evidence>
<dbReference type="Gene3D" id="2.60.40.4300">
    <property type="match status" value="4"/>
</dbReference>
<dbReference type="InterPro" id="IPR005877">
    <property type="entry name" value="YSIRK_signal_dom"/>
</dbReference>
<evidence type="ECO:0000256" key="2">
    <source>
        <dbReference type="SAM" id="MobiDB-lite"/>
    </source>
</evidence>
<feature type="region of interest" description="Disordered" evidence="2">
    <location>
        <begin position="951"/>
        <end position="970"/>
    </location>
</feature>
<dbReference type="NCBIfam" id="TIGR01167">
    <property type="entry name" value="LPXTG_anchor"/>
    <property type="match status" value="1"/>
</dbReference>
<keyword evidence="7" id="KW-1185">Reference proteome</keyword>
<gene>
    <name evidence="6" type="ORF">HMPREF0501_00913</name>
</gene>
<dbReference type="HOGENOM" id="CLU_259346_0_0_9"/>
<feature type="domain" description="Mub B2-like" evidence="5">
    <location>
        <begin position="1442"/>
        <end position="1535"/>
    </location>
</feature>
<dbReference type="RefSeq" id="WP_006916731.1">
    <property type="nucleotide sequence ID" value="NZ_GG698803.1"/>
</dbReference>
<feature type="domain" description="Mucin binding" evidence="4">
    <location>
        <begin position="878"/>
        <end position="948"/>
    </location>
</feature>
<dbReference type="EMBL" id="GG698803">
    <property type="protein sequence ID" value="EEU30535.1"/>
    <property type="molecule type" value="Genomic_DNA"/>
</dbReference>
<accession>C7XW19</accession>
<organism evidence="6 7">
    <name type="scientific">Limosilactobacillus coleohominis 101-4-CHN</name>
    <dbReference type="NCBI Taxonomy" id="575594"/>
    <lineage>
        <taxon>Bacteria</taxon>
        <taxon>Bacillati</taxon>
        <taxon>Bacillota</taxon>
        <taxon>Bacilli</taxon>
        <taxon>Lactobacillales</taxon>
        <taxon>Lactobacillaceae</taxon>
        <taxon>Limosilactobacillus</taxon>
    </lineage>
</organism>
<evidence type="ECO:0000313" key="7">
    <source>
        <dbReference type="Proteomes" id="UP000003987"/>
    </source>
</evidence>
<evidence type="ECO:0000313" key="6">
    <source>
        <dbReference type="EMBL" id="EEU30535.1"/>
    </source>
</evidence>
<dbReference type="Pfam" id="PF17965">
    <property type="entry name" value="MucBP_2"/>
    <property type="match status" value="4"/>
</dbReference>
<feature type="compositionally biased region" description="Basic and acidic residues" evidence="2">
    <location>
        <begin position="628"/>
        <end position="637"/>
    </location>
</feature>
<sequence length="1604" mass="176341">MVSKNNQWQKRQKEMQTVQHFGIRKLTVGVSSVLLGLSFMGMAATNVKADTVSGSQATNVAAEQATDSAKKANNNPAPANDVQKGADQKSAAPAASQTQTVQVKNLQKAAATVPADSLKKSKAVSAEPEAKEVDLQIRRDSGEKTNDWYPSKSDLYNGSWNRFGVEGSFVIPKDEIKGGNEIKLLTLGQTSDTGWLSSIYFEWIPDVIVDGKKIGTLTGSTQQNGYQQMSSATLYIKLVDDVSSFAGSDQFIRLNVSHAGVFGFREDLLPLGKNPNKKSVNTYTIMNGAQKGKHYIINHILNMNISDYDGSNANYQSQFNNANPIGMDSTGTTYFDPYPSTSTLNSEEQANFKNSKGQNYQISPDYKLPVVAVNFKNSQTGVSYMGGSDYAGTQGSRIPLVGSDGKVKNVTLDIGDASKYIKNYDKNFGDNLSIKDLLALNYHGVAYSKQSDGSLNMVVRAQAGDYEITKDLGIDNNGNIKDWSFAGDLLHYNPAIAMDPNPEQAVKNTINAIRKAGNIQFIISPLIGVSLDDTKKVGQTTTTFYDADGNFVKRSVNNDASKKFAMEGQTTVNIHYINGLTGDEIQPAEQHIGWPAGNNKGHAADTLTVTGATIPGYTYRNNDNNQQLDDRQSDDLNKGQNTQITKGNHAVIINGKASSLQYPENGTQDYDFILDPNSQKMTVQYIDQDDNNKVLESKELHGYSDKMVDYNVQDVINGYLQKGYKLISDETHGQTLQFDQSDNVDQVYKVILGHKHITVTPDQPQDNGKKLPDNPNKTFSGVTATDLNKTIKRTINVAATPESKSSQTVQTAHVTRTADVDEVTGVVTPNPWTTDTWQEFDTPAVPGYTPNRSEVAAQTVTHDDTDNVIYIVYNPNIQKGTVKYIDDDDQGKVLADDELSGASDSKSDYQVRDYSNQGYKVKSRNVPATIVFDHDDSASQDYEVHLVHQHTTVTPDHPKTPDDVLPDNPGKKYPQGVDQDSLNSEVHEKIRVEDPHTHKVATYNETLRFIRTADIDEVTGEITKYGDWLREGTKQDQGTFAKYDIPTVKGYTPHEKNSNTSAEDLVLIEVPSDNDLEKETDGHYEIKPMKVNHGSDDINIDVIYSPDPQKASISYIDDVTGKTLITVPYTGVTDQVIDTKANDKVSEYEKDGYKLADHAVTPAQITFDNDDQNDQAYVVHLTHNHTTVQPTDPKTPDATIPGTDQKYPHGVSHDDLNKEITRTINISGDPRNKDKSTKTTVTLTRTADVDEVTGKVTYGDWSKGHFNQTSMDLVPGYTYHIKQLSNDGIDAQADLADIPAEDVTDETPNEVFDVRYTPDDQSAYLNFVDDDSKTSLANWDQAQGKSDRGPISFAHATQIMDAYAKQGYQFVDVTNDSGKVTLDGQTLAESLKNLGNYDHVDNVDQIFTVHLTHGHTTVQPTDPKTPDDIIPGTDHHYPDGVSHDDLNRTVTRTITVNYPDDRKETIVQKATFTRTADVDDVTGKVTYGKWNRYAQQLAEFTAPSVSGYLPDIAVVEAATVMPDSDDLTVEINYHVDPAVEAARQARLAQSNAISAANQGHTKGQRNEAHQLPQTGNDHDGALIGLGIAGAMSMLGLAKTKRRHN</sequence>
<evidence type="ECO:0000259" key="4">
    <source>
        <dbReference type="Pfam" id="PF17965"/>
    </source>
</evidence>
<dbReference type="InterPro" id="IPR041495">
    <property type="entry name" value="Mub_B2"/>
</dbReference>
<dbReference type="Pfam" id="PF17966">
    <property type="entry name" value="Muc_B2"/>
    <property type="match status" value="4"/>
</dbReference>
<feature type="compositionally biased region" description="Low complexity" evidence="2">
    <location>
        <begin position="71"/>
        <end position="80"/>
    </location>
</feature>
<dbReference type="OrthoDB" id="2282350at2"/>
<feature type="domain" description="Mucin binding" evidence="4">
    <location>
        <begin position="679"/>
        <end position="754"/>
    </location>
</feature>
<protein>
    <submittedName>
        <fullName evidence="6">Gram-positive signal peptide protein, YSIRK family</fullName>
    </submittedName>
</protein>
<reference evidence="6 7" key="1">
    <citation type="submission" date="2009-06" db="EMBL/GenBank/DDBJ databases">
        <title>The Genome Sequence of Lactobacillus coleohominis strain 101-4-CHN.</title>
        <authorList>
            <consortium name="The Broad Institute Genome Sequencing Platform"/>
            <person name="Ward D."/>
            <person name="Young S.K."/>
            <person name="Zeng Q."/>
            <person name="Koehrsen M."/>
            <person name="Alvarado L."/>
            <person name="Berlin A."/>
            <person name="Borenstein D."/>
            <person name="Chen Z."/>
            <person name="Engels R."/>
            <person name="Freedman E."/>
            <person name="Gellesch M."/>
            <person name="Goldberg J."/>
            <person name="Griggs A."/>
            <person name="Gujja S."/>
            <person name="Heiman D."/>
            <person name="Hepburn T."/>
            <person name="Howarth C."/>
            <person name="Jen D."/>
            <person name="Larson L."/>
            <person name="Lewis B."/>
            <person name="Mehta T."/>
            <person name="Park D."/>
            <person name="Pearson M."/>
            <person name="Roberts A."/>
            <person name="Saif S."/>
            <person name="Shea T."/>
            <person name="Shenoy N."/>
            <person name="Sisk P."/>
            <person name="Stolte C."/>
            <person name="Sykes S."/>
            <person name="Walk T."/>
            <person name="White J."/>
            <person name="Yandava C."/>
            <person name="Liu Y."/>
            <person name="Xu Q."/>
            <person name="Lander E."/>
            <person name="Nusbaum C."/>
            <person name="Galagan J."/>
            <person name="Birren B."/>
        </authorList>
    </citation>
    <scope>NUCLEOTIDE SEQUENCE [LARGE SCALE GENOMIC DNA]</scope>
    <source>
        <strain evidence="6 7">101-4-CHN</strain>
    </source>
</reference>
<keyword evidence="1" id="KW-0732">Signal</keyword>
<name>C7XW19_9LACO</name>
<feature type="region of interest" description="Disordered" evidence="2">
    <location>
        <begin position="60"/>
        <end position="100"/>
    </location>
</feature>
<dbReference type="STRING" id="575594.HMPREF0501_00913"/>
<dbReference type="InterPro" id="IPR041558">
    <property type="entry name" value="MucBP_2"/>
</dbReference>
<feature type="domain" description="YSIRK Gram-positive signal peptide" evidence="3">
    <location>
        <begin position="18"/>
        <end position="41"/>
    </location>
</feature>
<feature type="domain" description="Mucin binding" evidence="4">
    <location>
        <begin position="1321"/>
        <end position="1413"/>
    </location>
</feature>
<feature type="region of interest" description="Disordered" evidence="2">
    <location>
        <begin position="617"/>
        <end position="639"/>
    </location>
</feature>
<dbReference type="Gene3D" id="3.10.20.470">
    <property type="match status" value="4"/>
</dbReference>
<feature type="domain" description="Mub B2-like" evidence="5">
    <location>
        <begin position="783"/>
        <end position="876"/>
    </location>
</feature>
<dbReference type="NCBIfam" id="TIGR01168">
    <property type="entry name" value="YSIRK_signal"/>
    <property type="match status" value="1"/>
</dbReference>
<feature type="domain" description="Mub B2-like" evidence="5">
    <location>
        <begin position="977"/>
        <end position="1057"/>
    </location>
</feature>
<proteinExistence type="predicted"/>
<feature type="region of interest" description="Disordered" evidence="2">
    <location>
        <begin position="759"/>
        <end position="780"/>
    </location>
</feature>
<feature type="domain" description="Mub B2-like" evidence="5">
    <location>
        <begin position="1212"/>
        <end position="1318"/>
    </location>
</feature>